<feature type="transmembrane region" description="Helical" evidence="1">
    <location>
        <begin position="63"/>
        <end position="81"/>
    </location>
</feature>
<dbReference type="Gene3D" id="2.60.200.40">
    <property type="match status" value="1"/>
</dbReference>
<evidence type="ECO:0000259" key="2">
    <source>
        <dbReference type="PROSITE" id="PS50054"/>
    </source>
</evidence>
<keyword evidence="5" id="KW-0418">Kinase</keyword>
<keyword evidence="6" id="KW-1185">Reference proteome</keyword>
<dbReference type="Gene3D" id="3.90.190.10">
    <property type="entry name" value="Protein tyrosine phosphatase superfamily"/>
    <property type="match status" value="1"/>
</dbReference>
<dbReference type="SMART" id="SM00404">
    <property type="entry name" value="PTPc_motif"/>
    <property type="match status" value="1"/>
</dbReference>
<comment type="caution">
    <text evidence="5">The sequence shown here is derived from an EMBL/GenBank/DDBJ whole genome shotgun (WGS) entry which is preliminary data.</text>
</comment>
<feature type="domain" description="Tyrosine-protein phosphatase" evidence="2">
    <location>
        <begin position="88"/>
        <end position="235"/>
    </location>
</feature>
<dbReference type="PROSITE" id="PS50054">
    <property type="entry name" value="TYR_PHOSPHATASE_DUAL"/>
    <property type="match status" value="1"/>
</dbReference>
<dbReference type="Proteomes" id="UP001589645">
    <property type="component" value="Unassembled WGS sequence"/>
</dbReference>
<dbReference type="InterPro" id="IPR003595">
    <property type="entry name" value="Tyr_Pase_cat"/>
</dbReference>
<dbReference type="PROSITE" id="PS50146">
    <property type="entry name" value="DAGK"/>
    <property type="match status" value="1"/>
</dbReference>
<dbReference type="SMART" id="SM00195">
    <property type="entry name" value="DSPc"/>
    <property type="match status" value="1"/>
</dbReference>
<evidence type="ECO:0000313" key="6">
    <source>
        <dbReference type="Proteomes" id="UP001589645"/>
    </source>
</evidence>
<dbReference type="PANTHER" id="PTHR47216">
    <property type="match status" value="1"/>
</dbReference>
<evidence type="ECO:0000259" key="3">
    <source>
        <dbReference type="PROSITE" id="PS50056"/>
    </source>
</evidence>
<evidence type="ECO:0000313" key="5">
    <source>
        <dbReference type="EMBL" id="MFB9136073.1"/>
    </source>
</evidence>
<accession>A0ABV5HPH3</accession>
<dbReference type="InterPro" id="IPR000340">
    <property type="entry name" value="Dual-sp_phosphatase_cat-dom"/>
</dbReference>
<dbReference type="Gene3D" id="3.40.50.10330">
    <property type="entry name" value="Probable inorganic polyphosphate/atp-NAD kinase, domain 1"/>
    <property type="match status" value="1"/>
</dbReference>
<dbReference type="PROSITE" id="PS50056">
    <property type="entry name" value="TYR_PHOSPHATASE_2"/>
    <property type="match status" value="1"/>
</dbReference>
<keyword evidence="1" id="KW-0812">Transmembrane</keyword>
<keyword evidence="1" id="KW-0472">Membrane</keyword>
<evidence type="ECO:0000259" key="4">
    <source>
        <dbReference type="PROSITE" id="PS50146"/>
    </source>
</evidence>
<protein>
    <submittedName>
        <fullName evidence="5">Diacylglycerol kinase family protein</fullName>
    </submittedName>
</protein>
<dbReference type="InterPro" id="IPR017438">
    <property type="entry name" value="ATP-NAD_kinase_N"/>
</dbReference>
<dbReference type="RefSeq" id="WP_390193879.1">
    <property type="nucleotide sequence ID" value="NZ_JBHMEP010000003.1"/>
</dbReference>
<dbReference type="InterPro" id="IPR016064">
    <property type="entry name" value="NAD/diacylglycerol_kinase_sf"/>
</dbReference>
<proteinExistence type="predicted"/>
<dbReference type="NCBIfam" id="NF009025">
    <property type="entry name" value="PRK12361.1"/>
    <property type="match status" value="1"/>
</dbReference>
<dbReference type="EMBL" id="JBHMEP010000003">
    <property type="protein sequence ID" value="MFB9136073.1"/>
    <property type="molecule type" value="Genomic_DNA"/>
</dbReference>
<dbReference type="SUPFAM" id="SSF111331">
    <property type="entry name" value="NAD kinase/diacylglycerol kinase-like"/>
    <property type="match status" value="1"/>
</dbReference>
<dbReference type="Pfam" id="PF00781">
    <property type="entry name" value="DAGK_cat"/>
    <property type="match status" value="1"/>
</dbReference>
<gene>
    <name evidence="5" type="ORF">ACFFUV_13960</name>
</gene>
<keyword evidence="5" id="KW-0808">Transferase</keyword>
<name>A0ABV5HPH3_9VIBR</name>
<dbReference type="Pfam" id="PF00782">
    <property type="entry name" value="DSPc"/>
    <property type="match status" value="1"/>
</dbReference>
<organism evidence="5 6">
    <name type="scientific">Vibrio olivae</name>
    <dbReference type="NCBI Taxonomy" id="1243002"/>
    <lineage>
        <taxon>Bacteria</taxon>
        <taxon>Pseudomonadati</taxon>
        <taxon>Pseudomonadota</taxon>
        <taxon>Gammaproteobacteria</taxon>
        <taxon>Vibrionales</taxon>
        <taxon>Vibrionaceae</taxon>
        <taxon>Vibrio</taxon>
    </lineage>
</organism>
<dbReference type="InterPro" id="IPR029021">
    <property type="entry name" value="Prot-tyrosine_phosphatase-like"/>
</dbReference>
<reference evidence="5 6" key="1">
    <citation type="submission" date="2024-09" db="EMBL/GenBank/DDBJ databases">
        <authorList>
            <person name="Sun Q."/>
            <person name="Mori K."/>
        </authorList>
    </citation>
    <scope>NUCLEOTIDE SEQUENCE [LARGE SCALE GENOMIC DNA]</scope>
    <source>
        <strain evidence="5 6">CECT 8064</strain>
    </source>
</reference>
<dbReference type="InterPro" id="IPR020422">
    <property type="entry name" value="TYR_PHOSPHATASE_DUAL_dom"/>
</dbReference>
<dbReference type="InterPro" id="IPR000387">
    <property type="entry name" value="Tyr_Pase_dom"/>
</dbReference>
<dbReference type="GO" id="GO:0016301">
    <property type="term" value="F:kinase activity"/>
    <property type="evidence" value="ECO:0007669"/>
    <property type="project" value="UniProtKB-KW"/>
</dbReference>
<feature type="domain" description="DAGKc" evidence="4">
    <location>
        <begin position="237"/>
        <end position="370"/>
    </location>
</feature>
<sequence>MKVANYYFNGCIATVVLAVLSPWWWLTFLLAWTALALGLVAYAYQKNNGMIFRKRKGGHIPTFMRVVFFPFMLGVQIYNHIVQKRSGSPVIQEIEPGLYLASRLTPMDVDLLKKNKIEAILDATAEFDSFKISLLGEEIEYLNVPILDHAYPDFDTLMQAIRWIDSQRRNQRNVVVHCALGRGRSVLVMAAYLLAESPHKDLQQVMKQIQSIRRYARLNRWQEKALSDYLKKDNFGFAKPNAWIIANPVSGGGKWPENKAHIVEELSPYYRLTIKETTESVTASQLAEQAVKDNPKLIIAGGGDGTINQVATQIVGSEIELGILPLGTANSLCHALWGVKSKLVPIQTACDVLTQGKAIHMDTATCNGELALMVIAVGFEQQMIEYANREEKNQQGQGAYLKGFFNAVTENQALELKVTFDQQPQETLKTGSMVIANAAPFSTILAQGKGAPDVQDGKLDVTWLPSSENVSDNVWSLTELIFNSVVQTNIDDAVQHRHVSKIVIESQQGLKYAIDGELFEAQGIDIEAAPRSLWVLTPEKAGRSTDDVETD</sequence>
<feature type="domain" description="Tyrosine specific protein phosphatases" evidence="3">
    <location>
        <begin position="155"/>
        <end position="213"/>
    </location>
</feature>
<keyword evidence="1" id="KW-1133">Transmembrane helix</keyword>
<evidence type="ECO:0000256" key="1">
    <source>
        <dbReference type="SAM" id="Phobius"/>
    </source>
</evidence>
<feature type="transmembrane region" description="Helical" evidence="1">
    <location>
        <begin position="23"/>
        <end position="42"/>
    </location>
</feature>
<dbReference type="PANTHER" id="PTHR47216:SF4">
    <property type="entry name" value="OS01G0859400 PROTEIN"/>
    <property type="match status" value="1"/>
</dbReference>
<dbReference type="SMART" id="SM00046">
    <property type="entry name" value="DAGKc"/>
    <property type="match status" value="1"/>
</dbReference>
<dbReference type="InterPro" id="IPR001206">
    <property type="entry name" value="Diacylglycerol_kinase_cat_dom"/>
</dbReference>
<dbReference type="SUPFAM" id="SSF52799">
    <property type="entry name" value="(Phosphotyrosine protein) phosphatases II"/>
    <property type="match status" value="1"/>
</dbReference>